<feature type="binding site" evidence="11">
    <location>
        <begin position="234"/>
        <end position="241"/>
    </location>
    <ligand>
        <name>ATP</name>
        <dbReference type="ChEBI" id="CHEBI:30616"/>
    </ligand>
</feature>
<accession>A0A3M6QS99</accession>
<gene>
    <name evidence="11 14" type="primary">recD</name>
    <name evidence="14" type="ORF">D8I35_11105</name>
</gene>
<evidence type="ECO:0000259" key="13">
    <source>
        <dbReference type="Pfam" id="PF21185"/>
    </source>
</evidence>
<keyword evidence="6 11" id="KW-0269">Exonuclease</keyword>
<keyword evidence="7 11" id="KW-0067">ATP-binding</keyword>
<dbReference type="CDD" id="cd18809">
    <property type="entry name" value="SF1_C_RecD"/>
    <property type="match status" value="1"/>
</dbReference>
<dbReference type="InterPro" id="IPR006344">
    <property type="entry name" value="RecD"/>
</dbReference>
<dbReference type="Pfam" id="PF13245">
    <property type="entry name" value="AAA_19"/>
    <property type="match status" value="1"/>
</dbReference>
<keyword evidence="10 11" id="KW-0413">Isomerase</keyword>
<evidence type="ECO:0000256" key="3">
    <source>
        <dbReference type="ARBA" id="ARBA00022763"/>
    </source>
</evidence>
<keyword evidence="2 11" id="KW-0547">Nucleotide-binding</keyword>
<evidence type="ECO:0000313" key="15">
    <source>
        <dbReference type="Proteomes" id="UP000278006"/>
    </source>
</evidence>
<comment type="miscellaneous">
    <text evidence="11">In the RecBCD complex, RecB has a slow 3'-5' helicase, an exonuclease activity and loads RecA onto ssDNA, RecD has a fast 5'-3' helicase activity, while RecC stimulates the ATPase and processivity of the RecB helicase and contributes to recognition of the Chi site.</text>
</comment>
<dbReference type="EC" id="5.6.2.3" evidence="11"/>
<dbReference type="RefSeq" id="WP_122229255.1">
    <property type="nucleotide sequence ID" value="NZ_RDQO01000003.1"/>
</dbReference>
<keyword evidence="4 11" id="KW-0378">Hydrolase</keyword>
<evidence type="ECO:0000313" key="14">
    <source>
        <dbReference type="EMBL" id="RMX05721.1"/>
    </source>
</evidence>
<evidence type="ECO:0000256" key="11">
    <source>
        <dbReference type="HAMAP-Rule" id="MF_01487"/>
    </source>
</evidence>
<dbReference type="GO" id="GO:0016887">
    <property type="term" value="F:ATP hydrolysis activity"/>
    <property type="evidence" value="ECO:0007669"/>
    <property type="project" value="RHEA"/>
</dbReference>
<feature type="domain" description="UvrD-like helicase C-terminal" evidence="12">
    <location>
        <begin position="659"/>
        <end position="701"/>
    </location>
</feature>
<evidence type="ECO:0000256" key="4">
    <source>
        <dbReference type="ARBA" id="ARBA00022801"/>
    </source>
</evidence>
<keyword evidence="5 11" id="KW-0347">Helicase</keyword>
<dbReference type="GO" id="GO:0017116">
    <property type="term" value="F:single-stranded DNA helicase activity"/>
    <property type="evidence" value="ECO:0007669"/>
    <property type="project" value="TreeGrafter"/>
</dbReference>
<dbReference type="GO" id="GO:0000724">
    <property type="term" value="P:double-strand break repair via homologous recombination"/>
    <property type="evidence" value="ECO:0007669"/>
    <property type="project" value="UniProtKB-UniRule"/>
</dbReference>
<comment type="similarity">
    <text evidence="11">Belongs to the RecD family.</text>
</comment>
<evidence type="ECO:0000259" key="12">
    <source>
        <dbReference type="Pfam" id="PF13538"/>
    </source>
</evidence>
<comment type="catalytic activity">
    <reaction evidence="11">
        <text>ATP + H2O = ADP + phosphate + H(+)</text>
        <dbReference type="Rhea" id="RHEA:13065"/>
        <dbReference type="ChEBI" id="CHEBI:15377"/>
        <dbReference type="ChEBI" id="CHEBI:15378"/>
        <dbReference type="ChEBI" id="CHEBI:30616"/>
        <dbReference type="ChEBI" id="CHEBI:43474"/>
        <dbReference type="ChEBI" id="CHEBI:456216"/>
        <dbReference type="EC" id="5.6.2.3"/>
    </reaction>
</comment>
<keyword evidence="9 11" id="KW-0234">DNA repair</keyword>
<keyword evidence="8 11" id="KW-0238">DNA-binding</keyword>
<comment type="function">
    <text evidence="11">A helicase/nuclease that prepares dsDNA breaks (DSB) for recombinational DNA repair. Binds to DSBs and unwinds DNA via a highly rapid and processive ATP-dependent bidirectional helicase activity. Unwinds dsDNA until it encounters a Chi (crossover hotspot instigator) sequence from the 3' direction. Cuts ssDNA a few nucleotides 3' to the Chi site. The properties and activities of the enzyme are changed at Chi. The Chi-altered holoenzyme produces a long 3'-ssDNA overhang and facilitates RecA-binding to the ssDNA for homologous DNA recombination and repair. Holoenzyme degrades any linearized DNA that is unable to undergo homologous recombination. In the holoenzyme this subunit has ssDNA-dependent ATPase and 5'-3' helicase activity. When added to pre-assembled RecBC greatly stimulates nuclease activity and augments holoenzyme processivity. Negatively regulates the RecA-loading ability of RecBCD.</text>
</comment>
<dbReference type="Pfam" id="PF21185">
    <property type="entry name" value="RecD_N"/>
    <property type="match status" value="1"/>
</dbReference>
<dbReference type="InterPro" id="IPR027417">
    <property type="entry name" value="P-loop_NTPase"/>
</dbReference>
<dbReference type="Gene3D" id="3.40.50.300">
    <property type="entry name" value="P-loop containing nucleotide triphosphate hydrolases"/>
    <property type="match status" value="3"/>
</dbReference>
<dbReference type="CDD" id="cd17933">
    <property type="entry name" value="DEXSc_RecD-like"/>
    <property type="match status" value="1"/>
</dbReference>
<comment type="subunit">
    <text evidence="11">Heterotrimer of RecB, RecC and RecD. All subunits contribute to DNA-binding.</text>
</comment>
<dbReference type="Proteomes" id="UP000278006">
    <property type="component" value="Unassembled WGS sequence"/>
</dbReference>
<dbReference type="Pfam" id="PF13538">
    <property type="entry name" value="UvrD_C_2"/>
    <property type="match status" value="1"/>
</dbReference>
<evidence type="ECO:0000256" key="9">
    <source>
        <dbReference type="ARBA" id="ARBA00023204"/>
    </source>
</evidence>
<reference evidence="14 15" key="1">
    <citation type="submission" date="2018-10" db="EMBL/GenBank/DDBJ databases">
        <title>Draft genome of Cortibacter populi DSM10536.</title>
        <authorList>
            <person name="Bernier A.-M."/>
            <person name="Bernard K."/>
        </authorList>
    </citation>
    <scope>NUCLEOTIDE SEQUENCE [LARGE SCALE GENOMIC DNA]</scope>
    <source>
        <strain evidence="14 15">DSM 105136</strain>
    </source>
</reference>
<keyword evidence="1 11" id="KW-0540">Nuclease</keyword>
<comment type="caution">
    <text evidence="14">The sequence shown here is derived from an EMBL/GenBank/DDBJ whole genome shotgun (WGS) entry which is preliminary data.</text>
</comment>
<dbReference type="SUPFAM" id="SSF52540">
    <property type="entry name" value="P-loop containing nucleoside triphosphate hydrolases"/>
    <property type="match status" value="2"/>
</dbReference>
<dbReference type="InterPro" id="IPR050534">
    <property type="entry name" value="Coronavir_polyprotein_1ab"/>
</dbReference>
<evidence type="ECO:0000256" key="2">
    <source>
        <dbReference type="ARBA" id="ARBA00022741"/>
    </source>
</evidence>
<dbReference type="GO" id="GO:0008854">
    <property type="term" value="F:exodeoxyribonuclease V activity"/>
    <property type="evidence" value="ECO:0007669"/>
    <property type="project" value="InterPro"/>
</dbReference>
<dbReference type="GO" id="GO:0009338">
    <property type="term" value="C:exodeoxyribonuclease V complex"/>
    <property type="evidence" value="ECO:0007669"/>
    <property type="project" value="InterPro"/>
</dbReference>
<evidence type="ECO:0000256" key="10">
    <source>
        <dbReference type="ARBA" id="ARBA00023235"/>
    </source>
</evidence>
<evidence type="ECO:0000256" key="6">
    <source>
        <dbReference type="ARBA" id="ARBA00022839"/>
    </source>
</evidence>
<organism evidence="14 15">
    <name type="scientific">Corticibacter populi</name>
    <dbReference type="NCBI Taxonomy" id="1550736"/>
    <lineage>
        <taxon>Bacteria</taxon>
        <taxon>Pseudomonadati</taxon>
        <taxon>Pseudomonadota</taxon>
        <taxon>Betaproteobacteria</taxon>
        <taxon>Burkholderiales</taxon>
        <taxon>Comamonadaceae</taxon>
        <taxon>Corticibacter</taxon>
    </lineage>
</organism>
<dbReference type="NCBIfam" id="TIGR01447">
    <property type="entry name" value="recD"/>
    <property type="match status" value="1"/>
</dbReference>
<evidence type="ECO:0000256" key="8">
    <source>
        <dbReference type="ARBA" id="ARBA00023125"/>
    </source>
</evidence>
<name>A0A3M6QS99_9BURK</name>
<dbReference type="GO" id="GO:0003677">
    <property type="term" value="F:DNA binding"/>
    <property type="evidence" value="ECO:0007669"/>
    <property type="project" value="UniProtKB-UniRule"/>
</dbReference>
<dbReference type="Gene3D" id="1.10.10.1020">
    <property type="entry name" value="RecBCD complex, subunit RecD, N-terminal domain"/>
    <property type="match status" value="1"/>
</dbReference>
<dbReference type="GO" id="GO:0043139">
    <property type="term" value="F:5'-3' DNA helicase activity"/>
    <property type="evidence" value="ECO:0007669"/>
    <property type="project" value="UniProtKB-UniRule"/>
</dbReference>
<evidence type="ECO:0000256" key="1">
    <source>
        <dbReference type="ARBA" id="ARBA00022722"/>
    </source>
</evidence>
<dbReference type="InterPro" id="IPR049550">
    <property type="entry name" value="RecD_N"/>
</dbReference>
<dbReference type="EMBL" id="RDQO01000003">
    <property type="protein sequence ID" value="RMX05721.1"/>
    <property type="molecule type" value="Genomic_DNA"/>
</dbReference>
<dbReference type="OrthoDB" id="9803432at2"/>
<dbReference type="PANTHER" id="PTHR43788:SF6">
    <property type="entry name" value="DNA HELICASE B"/>
    <property type="match status" value="1"/>
</dbReference>
<protein>
    <recommendedName>
        <fullName evidence="11">RecBCD enzyme subunit RecD</fullName>
        <ecNumber evidence="11">5.6.2.3</ecNumber>
    </recommendedName>
    <alternativeName>
        <fullName evidence="11">DNA 5'-3' helicase subunit RecD</fullName>
    </alternativeName>
    <alternativeName>
        <fullName evidence="11">Exonuclease V subunit RecD</fullName>
        <shortName evidence="11">ExoV subunit RecD</shortName>
    </alternativeName>
    <alternativeName>
        <fullName evidence="11">Helicase/nuclease RecBCD subunit RecD</fullName>
    </alternativeName>
</protein>
<dbReference type="HAMAP" id="MF_01487">
    <property type="entry name" value="RecD"/>
    <property type="match status" value="1"/>
</dbReference>
<evidence type="ECO:0000256" key="5">
    <source>
        <dbReference type="ARBA" id="ARBA00022806"/>
    </source>
</evidence>
<proteinExistence type="inferred from homology"/>
<keyword evidence="15" id="KW-1185">Reference proteome</keyword>
<sequence length="739" mass="79001">MNTLPLFPDSPETRATTPAVPALLAQLWQWADAGWLRRLDAAFAQWLAERDATGGAVPLLAAALLAHMEGKGHSCLLLQDLHSRLPQWLDWPADPAAQQALTQLQTWLPRDAAGWQAALAASPLVELRSALSVDQTPPAATAATDAQKDCPPLVLQPRGGTLRLYLRRYHQYEQRVAQALLARARQQSTFPAPDIAEWLARLFPATASQPDAAINWQKAACALALHSRLGIITGGPGTGKTYTAARLITAALALADDPAQLRIRLAAPTGKAAARLTESLQQALQSLPPGVQEQPALLQALQQLPAARTLHSLLGSRPDTRQLRHHAGNPLELDWLIVDEASMVHLEMMAALLDALPPHAHLVLLGDKDQLASVEAGSVLGDLCGQAELGHYGATTAQFLQQASGHPPPAAMCQPAGAAALALAQSTVMLRESRRFGGAIGQLAQAVQHMDGAAMARILAGLQQNHGAAHGVFWKEPAGLAEAARLAWQGHGPAPGYQPLAEALLAAPRWPAGNARGQTPVQAQAQPPQAPPAWLDEHAAWVRRVLAALERFRILCATREGEWGVAGMNALVMQALRQHGLPVRMQGWFAGRVVMVTRNDAALGVFNGDIGIALPAPQERQSLRVYFTGGGHAGPDANTGSHAQPRSITVSRLQHAETAYAMTVHKSQGSEFEHVLLVLPGRISPVLSRELLYTGLTRARAAFSYLAPAAGIWEHAMRQRTFRASGLADWLQNTADAGH</sequence>
<dbReference type="AlphaFoldDB" id="A0A3M6QS99"/>
<keyword evidence="3 11" id="KW-0227">DNA damage</keyword>
<dbReference type="GO" id="GO:0005524">
    <property type="term" value="F:ATP binding"/>
    <property type="evidence" value="ECO:0007669"/>
    <property type="project" value="UniProtKB-UniRule"/>
</dbReference>
<dbReference type="InterPro" id="IPR041851">
    <property type="entry name" value="RecD_N_sf"/>
</dbReference>
<evidence type="ECO:0000256" key="7">
    <source>
        <dbReference type="ARBA" id="ARBA00022840"/>
    </source>
</evidence>
<feature type="domain" description="RecBCD enzyme subunit RecD N-terminal" evidence="13">
    <location>
        <begin position="33"/>
        <end position="127"/>
    </location>
</feature>
<dbReference type="PANTHER" id="PTHR43788">
    <property type="entry name" value="DNA2/NAM7 HELICASE FAMILY MEMBER"/>
    <property type="match status" value="1"/>
</dbReference>
<dbReference type="InterPro" id="IPR027785">
    <property type="entry name" value="UvrD-like_helicase_C"/>
</dbReference>